<dbReference type="InterPro" id="IPR010982">
    <property type="entry name" value="Lambda_DNA-bd_dom_sf"/>
</dbReference>
<dbReference type="Pfam" id="PF13560">
    <property type="entry name" value="HTH_31"/>
    <property type="match status" value="1"/>
</dbReference>
<dbReference type="Gene3D" id="1.10.260.40">
    <property type="entry name" value="lambda repressor-like DNA-binding domains"/>
    <property type="match status" value="1"/>
</dbReference>
<sequence length="90" mass="10210">MELRHFRQQPNIGPRDTAGLPNHVLEKIAAGEQPLKAIREWRCISQTDLADRTGVAVTQIMRCESGWLISKEALRLLARGLRVHDELLVD</sequence>
<accession>A0A9X3EEY8</accession>
<comment type="caution">
    <text evidence="2">The sequence shown here is derived from an EMBL/GenBank/DDBJ whole genome shotgun (WGS) entry which is preliminary data.</text>
</comment>
<evidence type="ECO:0000313" key="2">
    <source>
        <dbReference type="EMBL" id="MCX5571945.1"/>
    </source>
</evidence>
<evidence type="ECO:0000313" key="3">
    <source>
        <dbReference type="Proteomes" id="UP001144805"/>
    </source>
</evidence>
<proteinExistence type="predicted"/>
<dbReference type="PROSITE" id="PS50943">
    <property type="entry name" value="HTH_CROC1"/>
    <property type="match status" value="1"/>
</dbReference>
<evidence type="ECO:0000259" key="1">
    <source>
        <dbReference type="PROSITE" id="PS50943"/>
    </source>
</evidence>
<dbReference type="AlphaFoldDB" id="A0A9X3EEY8"/>
<gene>
    <name evidence="2" type="ORF">OSH07_22280</name>
</gene>
<dbReference type="GO" id="GO:0003677">
    <property type="term" value="F:DNA binding"/>
    <property type="evidence" value="ECO:0007669"/>
    <property type="project" value="InterPro"/>
</dbReference>
<dbReference type="SUPFAM" id="SSF47413">
    <property type="entry name" value="lambda repressor-like DNA-binding domains"/>
    <property type="match status" value="1"/>
</dbReference>
<feature type="domain" description="HTH cro/C1-type" evidence="1">
    <location>
        <begin position="35"/>
        <end position="87"/>
    </location>
</feature>
<organism evidence="2 3">
    <name type="scientific">Kaistia nematophila</name>
    <dbReference type="NCBI Taxonomy" id="2994654"/>
    <lineage>
        <taxon>Bacteria</taxon>
        <taxon>Pseudomonadati</taxon>
        <taxon>Pseudomonadota</taxon>
        <taxon>Alphaproteobacteria</taxon>
        <taxon>Hyphomicrobiales</taxon>
        <taxon>Kaistiaceae</taxon>
        <taxon>Kaistia</taxon>
    </lineage>
</organism>
<dbReference type="Proteomes" id="UP001144805">
    <property type="component" value="Unassembled WGS sequence"/>
</dbReference>
<protein>
    <submittedName>
        <fullName evidence="2">Helix-turn-helix transcriptional regulator</fullName>
    </submittedName>
</protein>
<keyword evidence="3" id="KW-1185">Reference proteome</keyword>
<dbReference type="RefSeq" id="WP_266340907.1">
    <property type="nucleotide sequence ID" value="NZ_JAPKNK010000013.1"/>
</dbReference>
<dbReference type="InterPro" id="IPR001387">
    <property type="entry name" value="Cro/C1-type_HTH"/>
</dbReference>
<dbReference type="EMBL" id="JAPKNK010000013">
    <property type="protein sequence ID" value="MCX5571945.1"/>
    <property type="molecule type" value="Genomic_DNA"/>
</dbReference>
<name>A0A9X3EEY8_9HYPH</name>
<reference evidence="2" key="1">
    <citation type="submission" date="2022-11" db="EMBL/GenBank/DDBJ databases">
        <title>Biodiversity and phylogenetic relationships of bacteria.</title>
        <authorList>
            <person name="Machado R.A.R."/>
            <person name="Bhat A."/>
            <person name="Loulou A."/>
            <person name="Kallel S."/>
        </authorList>
    </citation>
    <scope>NUCLEOTIDE SEQUENCE</scope>
    <source>
        <strain evidence="2">K-TC2</strain>
    </source>
</reference>
<dbReference type="CDD" id="cd00093">
    <property type="entry name" value="HTH_XRE"/>
    <property type="match status" value="1"/>
</dbReference>